<proteinExistence type="predicted"/>
<evidence type="ECO:0000313" key="2">
    <source>
        <dbReference type="EMBL" id="MBW5483794.1"/>
    </source>
</evidence>
<organism evidence="2 3">
    <name type="scientific">Streptomyces bambusae</name>
    <dbReference type="NCBI Taxonomy" id="1550616"/>
    <lineage>
        <taxon>Bacteria</taxon>
        <taxon>Bacillati</taxon>
        <taxon>Actinomycetota</taxon>
        <taxon>Actinomycetes</taxon>
        <taxon>Kitasatosporales</taxon>
        <taxon>Streptomycetaceae</taxon>
        <taxon>Streptomyces</taxon>
    </lineage>
</organism>
<comment type="caution">
    <text evidence="2">The sequence shown here is derived from an EMBL/GenBank/DDBJ whole genome shotgun (WGS) entry which is preliminary data.</text>
</comment>
<evidence type="ECO:0000313" key="3">
    <source>
        <dbReference type="Proteomes" id="UP000812013"/>
    </source>
</evidence>
<name>A0ABS6Z7Q5_9ACTN</name>
<evidence type="ECO:0000256" key="1">
    <source>
        <dbReference type="SAM" id="Phobius"/>
    </source>
</evidence>
<feature type="transmembrane region" description="Helical" evidence="1">
    <location>
        <begin position="127"/>
        <end position="150"/>
    </location>
</feature>
<evidence type="ECO:0008006" key="4">
    <source>
        <dbReference type="Google" id="ProtNLM"/>
    </source>
</evidence>
<keyword evidence="1" id="KW-0472">Membrane</keyword>
<reference evidence="2 3" key="1">
    <citation type="submission" date="2019-12" db="EMBL/GenBank/DDBJ databases">
        <title>Genome sequence of Streptomyces bambusae.</title>
        <authorList>
            <person name="Bansal K."/>
            <person name="Choksket S."/>
            <person name="Korpole S."/>
            <person name="Patil P.B."/>
        </authorList>
    </citation>
    <scope>NUCLEOTIDE SEQUENCE [LARGE SCALE GENOMIC DNA]</scope>
    <source>
        <strain evidence="2 3">SK60</strain>
    </source>
</reference>
<keyword evidence="1" id="KW-1133">Transmembrane helix</keyword>
<accession>A0ABS6Z7Q5</accession>
<keyword evidence="1" id="KW-0812">Transmembrane</keyword>
<sequence>MTASPSAPILRGSGGTVLRHEGDVLTLRRGDEETRIPLRAVRDVVPDRRAVIVELRAPAGGTPVTHRIDGVNEASAGLFATTLGTALARLPEPDPSFDGAALVTTRSLRTPPPPAPPISAGQKARGLAWVLVALGPGLASLIVTSVLFVLHGEAGMLILAIPMGLVSVFLNLASAAAAERSLQMWLLPWRGITVMAVRTSPYGKSGKYEYTDSSGTLHSYYRDAYASRIEISYHPENPGNPVGVYPVFTRVVVALGTLILCAVTAGVIFVGVMAATV</sequence>
<feature type="transmembrane region" description="Helical" evidence="1">
    <location>
        <begin position="156"/>
        <end position="178"/>
    </location>
</feature>
<dbReference type="EMBL" id="WTFF01000123">
    <property type="protein sequence ID" value="MBW5483794.1"/>
    <property type="molecule type" value="Genomic_DNA"/>
</dbReference>
<gene>
    <name evidence="2" type="ORF">GPJ59_18365</name>
</gene>
<feature type="transmembrane region" description="Helical" evidence="1">
    <location>
        <begin position="251"/>
        <end position="275"/>
    </location>
</feature>
<dbReference type="RefSeq" id="WP_219668277.1">
    <property type="nucleotide sequence ID" value="NZ_WTFF01000123.1"/>
</dbReference>
<protein>
    <recommendedName>
        <fullName evidence="4">DUF3592 domain-containing protein</fullName>
    </recommendedName>
</protein>
<keyword evidence="3" id="KW-1185">Reference proteome</keyword>
<dbReference type="Proteomes" id="UP000812013">
    <property type="component" value="Unassembled WGS sequence"/>
</dbReference>